<protein>
    <recommendedName>
        <fullName evidence="7">DNA 3'-5' helicase</fullName>
        <ecNumber evidence="7">5.6.2.4</ecNumber>
    </recommendedName>
</protein>
<dbReference type="PANTHER" id="PTHR11070">
    <property type="entry name" value="UVRD / RECB / PCRA DNA HELICASE FAMILY MEMBER"/>
    <property type="match status" value="1"/>
</dbReference>
<feature type="binding site" evidence="9">
    <location>
        <begin position="257"/>
        <end position="264"/>
    </location>
    <ligand>
        <name>ATP</name>
        <dbReference type="ChEBI" id="CHEBI:30616"/>
    </ligand>
</feature>
<feature type="domain" description="UvrD-like helicase ATP-binding" evidence="10">
    <location>
        <begin position="236"/>
        <end position="515"/>
    </location>
</feature>
<evidence type="ECO:0000256" key="5">
    <source>
        <dbReference type="ARBA" id="ARBA00023235"/>
    </source>
</evidence>
<evidence type="ECO:0000313" key="12">
    <source>
        <dbReference type="Proteomes" id="UP000515377"/>
    </source>
</evidence>
<organism evidence="11 12">
    <name type="scientific">Sphingobium yanoikuyae</name>
    <name type="common">Sphingomonas yanoikuyae</name>
    <dbReference type="NCBI Taxonomy" id="13690"/>
    <lineage>
        <taxon>Bacteria</taxon>
        <taxon>Pseudomonadati</taxon>
        <taxon>Pseudomonadota</taxon>
        <taxon>Alphaproteobacteria</taxon>
        <taxon>Sphingomonadales</taxon>
        <taxon>Sphingomonadaceae</taxon>
        <taxon>Sphingobium</taxon>
    </lineage>
</organism>
<evidence type="ECO:0000256" key="3">
    <source>
        <dbReference type="ARBA" id="ARBA00022806"/>
    </source>
</evidence>
<evidence type="ECO:0000256" key="6">
    <source>
        <dbReference type="ARBA" id="ARBA00034617"/>
    </source>
</evidence>
<keyword evidence="2 9" id="KW-0378">Hydrolase</keyword>
<dbReference type="PANTHER" id="PTHR11070:SF45">
    <property type="entry name" value="DNA 3'-5' HELICASE"/>
    <property type="match status" value="1"/>
</dbReference>
<evidence type="ECO:0000256" key="2">
    <source>
        <dbReference type="ARBA" id="ARBA00022801"/>
    </source>
</evidence>
<dbReference type="Pfam" id="PF13361">
    <property type="entry name" value="UvrD_C"/>
    <property type="match status" value="1"/>
</dbReference>
<dbReference type="GO" id="GO:0043138">
    <property type="term" value="F:3'-5' DNA helicase activity"/>
    <property type="evidence" value="ECO:0007669"/>
    <property type="project" value="UniProtKB-EC"/>
</dbReference>
<dbReference type="Pfam" id="PF00580">
    <property type="entry name" value="UvrD-helicase"/>
    <property type="match status" value="1"/>
</dbReference>
<sequence length="688" mass="75452">MNFLIADTFTASFNRLSGQDQKAVKASVFDLQMDPTGNGLQLHRIDKSKDPNFWSARVNRDVRLIVHKTGESMLVAYVDHHDNAYAWAERRRIEAHPRTGAVQIVEVRERVEEVAPPETFDFVVPETAAASTPQPQLFASLGDDALLSIGVPADWLADVRAATEEGFFSLAEHLPGEASEALLEYAATGVLAAPAPTPATADPFAHPDALRRIRPIADQDELEQALAFPWEKWGVFLHPSQRDLTERSFAGPARVAGSAGTGKTIVAIHRAVRLARENSDARILLASFSQPLADAMAKKLLVLAPEAGGIVPRITTASFRGIAEQMYQLEHGVRPRIASDAVLRQRLSETARTAQLKGFSDRFLLSEWTNVIDAWGITAFDAYATVQRMGRKSRLGPNQRERLWPVFEAVRSVLAAEHYTTWAQVFTGLAETLAGRSRKPFDHIILDEAQDLAPAELRFFAALAPAGPDALLLAGDMGQRIFQHPYSWSSLGVGVRGRSHTLKVCYRTSQQIRQAADHLLPVVLRDVDGLEDERRGIVSVFDGPPPQVETYASDADEATVVRETIAGWIADGVAAHEVGVFVRTPDLVARARAALADLAEGDAITTAPMHLAKGLEFRAVVVMACDQGILPLDERVADAADEAELDEIYETERRLLYVACTRAREHLLLTGVRPASEYFDDFGAGVRH</sequence>
<dbReference type="Gene3D" id="3.40.50.300">
    <property type="entry name" value="P-loop containing nucleotide triphosphate hydrolases"/>
    <property type="match status" value="2"/>
</dbReference>
<dbReference type="InterPro" id="IPR014016">
    <property type="entry name" value="UvrD-like_ATP-bd"/>
</dbReference>
<dbReference type="AlphaFoldDB" id="A0A9X7U956"/>
<keyword evidence="1 9" id="KW-0547">Nucleotide-binding</keyword>
<dbReference type="GO" id="GO:0005524">
    <property type="term" value="F:ATP binding"/>
    <property type="evidence" value="ECO:0007669"/>
    <property type="project" value="UniProtKB-UniRule"/>
</dbReference>
<evidence type="ECO:0000256" key="8">
    <source>
        <dbReference type="ARBA" id="ARBA00048988"/>
    </source>
</evidence>
<dbReference type="GO" id="GO:0000725">
    <property type="term" value="P:recombinational repair"/>
    <property type="evidence" value="ECO:0007669"/>
    <property type="project" value="TreeGrafter"/>
</dbReference>
<comment type="catalytic activity">
    <reaction evidence="8">
        <text>ATP + H2O = ADP + phosphate + H(+)</text>
        <dbReference type="Rhea" id="RHEA:13065"/>
        <dbReference type="ChEBI" id="CHEBI:15377"/>
        <dbReference type="ChEBI" id="CHEBI:15378"/>
        <dbReference type="ChEBI" id="CHEBI:30616"/>
        <dbReference type="ChEBI" id="CHEBI:43474"/>
        <dbReference type="ChEBI" id="CHEBI:456216"/>
        <dbReference type="EC" id="5.6.2.4"/>
    </reaction>
</comment>
<dbReference type="InterPro" id="IPR035093">
    <property type="entry name" value="RelE/ParE_toxin_dom_sf"/>
</dbReference>
<dbReference type="InterPro" id="IPR014017">
    <property type="entry name" value="DNA_helicase_UvrD-like_C"/>
</dbReference>
<dbReference type="GO" id="GO:0005829">
    <property type="term" value="C:cytosol"/>
    <property type="evidence" value="ECO:0007669"/>
    <property type="project" value="TreeGrafter"/>
</dbReference>
<accession>A0A9X7U956</accession>
<dbReference type="GO" id="GO:0016787">
    <property type="term" value="F:hydrolase activity"/>
    <property type="evidence" value="ECO:0007669"/>
    <property type="project" value="UniProtKB-UniRule"/>
</dbReference>
<dbReference type="PROSITE" id="PS51198">
    <property type="entry name" value="UVRD_HELICASE_ATP_BIND"/>
    <property type="match status" value="1"/>
</dbReference>
<proteinExistence type="predicted"/>
<dbReference type="InterPro" id="IPR027417">
    <property type="entry name" value="P-loop_NTPase"/>
</dbReference>
<reference evidence="11 12" key="1">
    <citation type="submission" date="2020-07" db="EMBL/GenBank/DDBJ databases">
        <title>Whole genome sequence of Sphingobium yanoikuyae A3.</title>
        <authorList>
            <person name="Han S.-S."/>
        </authorList>
    </citation>
    <scope>NUCLEOTIDE SEQUENCE [LARGE SCALE GENOMIC DNA]</scope>
    <source>
        <strain evidence="11 12">A3</strain>
    </source>
</reference>
<evidence type="ECO:0000256" key="7">
    <source>
        <dbReference type="ARBA" id="ARBA00034808"/>
    </source>
</evidence>
<dbReference type="SUPFAM" id="SSF52540">
    <property type="entry name" value="P-loop containing nucleoside triphosphate hydrolases"/>
    <property type="match status" value="1"/>
</dbReference>
<evidence type="ECO:0000256" key="9">
    <source>
        <dbReference type="PROSITE-ProRule" id="PRU00560"/>
    </source>
</evidence>
<name>A0A9X7U956_SPHYA</name>
<dbReference type="EMBL" id="CP060122">
    <property type="protein sequence ID" value="QNG44209.1"/>
    <property type="molecule type" value="Genomic_DNA"/>
</dbReference>
<dbReference type="SUPFAM" id="SSF143011">
    <property type="entry name" value="RelE-like"/>
    <property type="match status" value="1"/>
</dbReference>
<keyword evidence="4 9" id="KW-0067">ATP-binding</keyword>
<comment type="catalytic activity">
    <reaction evidence="6">
        <text>Couples ATP hydrolysis with the unwinding of duplex DNA by translocating in the 3'-5' direction.</text>
        <dbReference type="EC" id="5.6.2.4"/>
    </reaction>
</comment>
<dbReference type="GO" id="GO:0003677">
    <property type="term" value="F:DNA binding"/>
    <property type="evidence" value="ECO:0007669"/>
    <property type="project" value="InterPro"/>
</dbReference>
<dbReference type="Proteomes" id="UP000515377">
    <property type="component" value="Chromosome"/>
</dbReference>
<dbReference type="EC" id="5.6.2.4" evidence="7"/>
<keyword evidence="3 9" id="KW-0347">Helicase</keyword>
<evidence type="ECO:0000259" key="10">
    <source>
        <dbReference type="PROSITE" id="PS51198"/>
    </source>
</evidence>
<dbReference type="InterPro" id="IPR000212">
    <property type="entry name" value="DNA_helicase_UvrD/REP"/>
</dbReference>
<evidence type="ECO:0000313" key="11">
    <source>
        <dbReference type="EMBL" id="QNG44209.1"/>
    </source>
</evidence>
<evidence type="ECO:0000256" key="1">
    <source>
        <dbReference type="ARBA" id="ARBA00022741"/>
    </source>
</evidence>
<keyword evidence="5" id="KW-0413">Isomerase</keyword>
<gene>
    <name evidence="11" type="ORF">H3V42_20295</name>
</gene>
<evidence type="ECO:0000256" key="4">
    <source>
        <dbReference type="ARBA" id="ARBA00022840"/>
    </source>
</evidence>